<gene>
    <name evidence="1" type="ORF">ACH5RR_026008</name>
</gene>
<evidence type="ECO:0000313" key="2">
    <source>
        <dbReference type="Proteomes" id="UP001630127"/>
    </source>
</evidence>
<sequence length="191" mass="21686">MIFVGMQWRISQWGEKILDSNALNQDDEEGMKNVNQLENDTLLQKQDEENQEKGKGGCPTNKPPTVELKPLLTHLMYAYLGKNETYPVIANASLTSEQLERLIVVLKIYKDAIGCCIDDIKGISHSICMHKILLNEGYKPVRQPQRRLNPTLKEVVRKEVIKLLKAGIIYSISDSEWVSPTQVVPKRVVLS</sequence>
<name>A0ABD2Z1A4_9GENT</name>
<protein>
    <submittedName>
        <fullName evidence="1">Uncharacterized protein</fullName>
    </submittedName>
</protein>
<dbReference type="EMBL" id="JBJUIK010000011">
    <property type="protein sequence ID" value="KAL3513291.1"/>
    <property type="molecule type" value="Genomic_DNA"/>
</dbReference>
<accession>A0ABD2Z1A4</accession>
<reference evidence="1 2" key="1">
    <citation type="submission" date="2024-11" db="EMBL/GenBank/DDBJ databases">
        <title>A near-complete genome assembly of Cinchona calisaya.</title>
        <authorList>
            <person name="Lian D.C."/>
            <person name="Zhao X.W."/>
            <person name="Wei L."/>
        </authorList>
    </citation>
    <scope>NUCLEOTIDE SEQUENCE [LARGE SCALE GENOMIC DNA]</scope>
    <source>
        <tissue evidence="1">Nenye</tissue>
    </source>
</reference>
<dbReference type="AlphaFoldDB" id="A0ABD2Z1A4"/>
<keyword evidence="2" id="KW-1185">Reference proteome</keyword>
<organism evidence="1 2">
    <name type="scientific">Cinchona calisaya</name>
    <dbReference type="NCBI Taxonomy" id="153742"/>
    <lineage>
        <taxon>Eukaryota</taxon>
        <taxon>Viridiplantae</taxon>
        <taxon>Streptophyta</taxon>
        <taxon>Embryophyta</taxon>
        <taxon>Tracheophyta</taxon>
        <taxon>Spermatophyta</taxon>
        <taxon>Magnoliopsida</taxon>
        <taxon>eudicotyledons</taxon>
        <taxon>Gunneridae</taxon>
        <taxon>Pentapetalae</taxon>
        <taxon>asterids</taxon>
        <taxon>lamiids</taxon>
        <taxon>Gentianales</taxon>
        <taxon>Rubiaceae</taxon>
        <taxon>Cinchonoideae</taxon>
        <taxon>Cinchoneae</taxon>
        <taxon>Cinchona</taxon>
    </lineage>
</organism>
<evidence type="ECO:0000313" key="1">
    <source>
        <dbReference type="EMBL" id="KAL3513291.1"/>
    </source>
</evidence>
<proteinExistence type="predicted"/>
<dbReference type="SUPFAM" id="SSF56672">
    <property type="entry name" value="DNA/RNA polymerases"/>
    <property type="match status" value="1"/>
</dbReference>
<comment type="caution">
    <text evidence="1">The sequence shown here is derived from an EMBL/GenBank/DDBJ whole genome shotgun (WGS) entry which is preliminary data.</text>
</comment>
<dbReference type="Gene3D" id="3.10.10.10">
    <property type="entry name" value="HIV Type 1 Reverse Transcriptase, subunit A, domain 1"/>
    <property type="match status" value="1"/>
</dbReference>
<dbReference type="InterPro" id="IPR043502">
    <property type="entry name" value="DNA/RNA_pol_sf"/>
</dbReference>
<dbReference type="Proteomes" id="UP001630127">
    <property type="component" value="Unassembled WGS sequence"/>
</dbReference>